<gene>
    <name evidence="3" type="ORF">RJ641_026245</name>
</gene>
<dbReference type="SMART" id="SM00028">
    <property type="entry name" value="TPR"/>
    <property type="match status" value="5"/>
</dbReference>
<dbReference type="AlphaFoldDB" id="A0AAN8W2G0"/>
<evidence type="ECO:0000313" key="4">
    <source>
        <dbReference type="Proteomes" id="UP001370490"/>
    </source>
</evidence>
<dbReference type="Proteomes" id="UP001370490">
    <property type="component" value="Unassembled WGS sequence"/>
</dbReference>
<feature type="compositionally biased region" description="Polar residues" evidence="2">
    <location>
        <begin position="240"/>
        <end position="260"/>
    </location>
</feature>
<protein>
    <recommendedName>
        <fullName evidence="5">CCR4-NOT transcription complex subunit 10</fullName>
    </recommendedName>
</protein>
<dbReference type="GO" id="GO:0017148">
    <property type="term" value="P:negative regulation of translation"/>
    <property type="evidence" value="ECO:0007669"/>
    <property type="project" value="TreeGrafter"/>
</dbReference>
<proteinExistence type="inferred from homology"/>
<sequence>MDSRDSANANNREGSTDDDGLVSLTAGLAKDAALLFQSGKFGECVDALNQLLQKKEDDPKVLHNVAIAEYFRDGCSDPRKLLEVLNNVKKRSEEVARASGEHLEASANTGNKITSGSKGTNISQNFSSQYTDEFDTSVTMLNMAIIWFHLHDYVKALSVLEPLYENIEPIDENTALDICLLLLDVALALHDASKSADVINYLEKAFGLGNMINQGDNGNTSNQQSSNPVAKPPSVRATADASNSDSTGSANVSENALSRTLSEETDYETLFSTLDIGGQNLSRTAGPPPNDILGTPADRSISISDLKFKLHLYKVRLLLLTRNLKAAKREVKMAMMNGARGRDSSMALLLKSQLEYARGNHRKAIKLLMASGNRTETGMTSIFFNNLGCIHYQLGKYHTSSVYFSRALNISSSLQKDKPLKLASFSQDKSLQIIYNSGVQYLACGKPILAANCFKKASLIFYNQPLLWLRIAECCLMAKEKGLLKSYGALPDASEIEVKVAGKGKWRHLVIDGVSRSLNVNSLEKDDWFSDNGRQLNLSLPLARRCLLDALHLLNSSVLKIDSPNPSTGENESVEGAAFKNSNHKTLSGSDSKAKVIIGSSQVNANGDAKEPKAGASSISTLQSSISDYEDICRRENQMIMQAVLADLAYVELELGNPLKALVAANSLLRLPGCSRIYIFIARVYAAEALCLLNRPKEAAEHLSTYLSLGNNVELPYTEDDREQWQAVKVIESDEMNGGSAAAKTTTSDESQGLVFLMPEEARGILYTNFAVTSAVQGDLQQALTFAMQALSILPNSSEAILTTVYVDLMLGKSQDALVKLKNCTRVRFVPSSLLLNGSSSSL</sequence>
<dbReference type="PANTHER" id="PTHR12979">
    <property type="entry name" value="CCR4-NOT TRANSCRIPTION COMPLEX SUBUNIT 10"/>
    <property type="match status" value="1"/>
</dbReference>
<dbReference type="GO" id="GO:0006402">
    <property type="term" value="P:mRNA catabolic process"/>
    <property type="evidence" value="ECO:0007669"/>
    <property type="project" value="TreeGrafter"/>
</dbReference>
<feature type="region of interest" description="Disordered" evidence="2">
    <location>
        <begin position="214"/>
        <end position="261"/>
    </location>
</feature>
<dbReference type="Gene3D" id="1.25.40.10">
    <property type="entry name" value="Tetratricopeptide repeat domain"/>
    <property type="match status" value="3"/>
</dbReference>
<dbReference type="PANTHER" id="PTHR12979:SF5">
    <property type="entry name" value="CCR4-NOT TRANSCRIPTION COMPLEX SUBUNIT 10"/>
    <property type="match status" value="1"/>
</dbReference>
<evidence type="ECO:0008006" key="5">
    <source>
        <dbReference type="Google" id="ProtNLM"/>
    </source>
</evidence>
<organism evidence="3 4">
    <name type="scientific">Dillenia turbinata</name>
    <dbReference type="NCBI Taxonomy" id="194707"/>
    <lineage>
        <taxon>Eukaryota</taxon>
        <taxon>Viridiplantae</taxon>
        <taxon>Streptophyta</taxon>
        <taxon>Embryophyta</taxon>
        <taxon>Tracheophyta</taxon>
        <taxon>Spermatophyta</taxon>
        <taxon>Magnoliopsida</taxon>
        <taxon>eudicotyledons</taxon>
        <taxon>Gunneridae</taxon>
        <taxon>Pentapetalae</taxon>
        <taxon>Dilleniales</taxon>
        <taxon>Dilleniaceae</taxon>
        <taxon>Dillenia</taxon>
    </lineage>
</organism>
<evidence type="ECO:0000256" key="1">
    <source>
        <dbReference type="ARBA" id="ARBA00010080"/>
    </source>
</evidence>
<dbReference type="SUPFAM" id="SSF48452">
    <property type="entry name" value="TPR-like"/>
    <property type="match status" value="3"/>
</dbReference>
<dbReference type="InterPro" id="IPR019734">
    <property type="entry name" value="TPR_rpt"/>
</dbReference>
<name>A0AAN8W2G0_9MAGN</name>
<feature type="region of interest" description="Disordered" evidence="2">
    <location>
        <begin position="1"/>
        <end position="21"/>
    </location>
</feature>
<comment type="caution">
    <text evidence="3">The sequence shown here is derived from an EMBL/GenBank/DDBJ whole genome shotgun (WGS) entry which is preliminary data.</text>
</comment>
<dbReference type="GO" id="GO:0030014">
    <property type="term" value="C:CCR4-NOT complex"/>
    <property type="evidence" value="ECO:0007669"/>
    <property type="project" value="InterPro"/>
</dbReference>
<dbReference type="InterPro" id="IPR011990">
    <property type="entry name" value="TPR-like_helical_dom_sf"/>
</dbReference>
<evidence type="ECO:0000256" key="2">
    <source>
        <dbReference type="SAM" id="MobiDB-lite"/>
    </source>
</evidence>
<reference evidence="3 4" key="1">
    <citation type="submission" date="2023-12" db="EMBL/GenBank/DDBJ databases">
        <title>A high-quality genome assembly for Dillenia turbinata (Dilleniales).</title>
        <authorList>
            <person name="Chanderbali A."/>
        </authorList>
    </citation>
    <scope>NUCLEOTIDE SEQUENCE [LARGE SCALE GENOMIC DNA]</scope>
    <source>
        <strain evidence="3">LSX21</strain>
        <tissue evidence="3">Leaf</tissue>
    </source>
</reference>
<accession>A0AAN8W2G0</accession>
<dbReference type="EMBL" id="JBAMMX010000003">
    <property type="protein sequence ID" value="KAK6945143.1"/>
    <property type="molecule type" value="Genomic_DNA"/>
</dbReference>
<comment type="similarity">
    <text evidence="1">Belongs to the CNOT10 family.</text>
</comment>
<feature type="compositionally biased region" description="Polar residues" evidence="2">
    <location>
        <begin position="1"/>
        <end position="13"/>
    </location>
</feature>
<feature type="compositionally biased region" description="Polar residues" evidence="2">
    <location>
        <begin position="214"/>
        <end position="228"/>
    </location>
</feature>
<dbReference type="InterPro" id="IPR039740">
    <property type="entry name" value="CNOT10"/>
</dbReference>
<keyword evidence="4" id="KW-1185">Reference proteome</keyword>
<evidence type="ECO:0000313" key="3">
    <source>
        <dbReference type="EMBL" id="KAK6945143.1"/>
    </source>
</evidence>